<evidence type="ECO:0000313" key="3">
    <source>
        <dbReference type="Proteomes" id="UP001165283"/>
    </source>
</evidence>
<keyword evidence="1" id="KW-0812">Transmembrane</keyword>
<feature type="transmembrane region" description="Helical" evidence="1">
    <location>
        <begin position="126"/>
        <end position="147"/>
    </location>
</feature>
<comment type="caution">
    <text evidence="2">The sequence shown here is derived from an EMBL/GenBank/DDBJ whole genome shotgun (WGS) entry which is preliminary data.</text>
</comment>
<feature type="transmembrane region" description="Helical" evidence="1">
    <location>
        <begin position="212"/>
        <end position="230"/>
    </location>
</feature>
<dbReference type="Proteomes" id="UP001165283">
    <property type="component" value="Unassembled WGS sequence"/>
</dbReference>
<protein>
    <submittedName>
        <fullName evidence="2">Fluoroquinolone transporter permease</fullName>
    </submittedName>
</protein>
<keyword evidence="1" id="KW-0472">Membrane</keyword>
<organism evidence="2 3">
    <name type="scientific">Pseudonocardia humida</name>
    <dbReference type="NCBI Taxonomy" id="2800819"/>
    <lineage>
        <taxon>Bacteria</taxon>
        <taxon>Bacillati</taxon>
        <taxon>Actinomycetota</taxon>
        <taxon>Actinomycetes</taxon>
        <taxon>Pseudonocardiales</taxon>
        <taxon>Pseudonocardiaceae</taxon>
        <taxon>Pseudonocardia</taxon>
    </lineage>
</organism>
<proteinExistence type="predicted"/>
<feature type="transmembrane region" description="Helical" evidence="1">
    <location>
        <begin position="99"/>
        <end position="120"/>
    </location>
</feature>
<dbReference type="EMBL" id="JAGSOV010000115">
    <property type="protein sequence ID" value="MCO1661181.1"/>
    <property type="molecule type" value="Genomic_DNA"/>
</dbReference>
<dbReference type="Pfam" id="PF24686">
    <property type="entry name" value="FLQE3_permease"/>
    <property type="match status" value="1"/>
</dbReference>
<feature type="transmembrane region" description="Helical" evidence="1">
    <location>
        <begin position="159"/>
        <end position="180"/>
    </location>
</feature>
<feature type="transmembrane region" description="Helical" evidence="1">
    <location>
        <begin position="30"/>
        <end position="48"/>
    </location>
</feature>
<dbReference type="RefSeq" id="WP_252446686.1">
    <property type="nucleotide sequence ID" value="NZ_JAGSOV010000115.1"/>
</dbReference>
<gene>
    <name evidence="2" type="ORF">KDL28_39660</name>
</gene>
<accession>A0ABT1ADX9</accession>
<keyword evidence="3" id="KW-1185">Reference proteome</keyword>
<evidence type="ECO:0000313" key="2">
    <source>
        <dbReference type="EMBL" id="MCO1661181.1"/>
    </source>
</evidence>
<evidence type="ECO:0000256" key="1">
    <source>
        <dbReference type="SAM" id="Phobius"/>
    </source>
</evidence>
<name>A0ABT1ADX9_9PSEU</name>
<dbReference type="InterPro" id="IPR056926">
    <property type="entry name" value="FLQE3_permease"/>
</dbReference>
<keyword evidence="1" id="KW-1133">Transmembrane helix</keyword>
<reference evidence="2" key="1">
    <citation type="submission" date="2021-04" db="EMBL/GenBank/DDBJ databases">
        <title>Pseudonocardia sp. nov., isolated from sandy soil of mangrove forest.</title>
        <authorList>
            <person name="Zan Z."/>
            <person name="Huang R."/>
            <person name="Liu W."/>
        </authorList>
    </citation>
    <scope>NUCLEOTIDE SEQUENCE</scope>
    <source>
        <strain evidence="2">S2-4</strain>
    </source>
</reference>
<feature type="transmembrane region" description="Helical" evidence="1">
    <location>
        <begin position="60"/>
        <end position="78"/>
    </location>
</feature>
<sequence>MSATVPAPRRGAVLRAAVAMDLRLQRRYGFWWATVVVVALWVGVLQLVPDALLGPAMPYLLMADLEFMTFFIAGAVFFDKGERTLFALLITPLRFGHYLAAKLLSMTALAVVTCVIVTLADFGWGVQPFAFSAGVVLMALLMILLGFVSAPLFPTISEWLLPATMLLAVASAPLLDYSGLVPHPAFRLVPTEGPLLLLGAAFGQVDLDGWTLTYALAYPVVWIAGLCLLARRVFDRHVVASEGGR</sequence>